<evidence type="ECO:0000259" key="1">
    <source>
        <dbReference type="SMART" id="SM00460"/>
    </source>
</evidence>
<dbReference type="STRING" id="497964.CfE428DRAFT_0178"/>
<dbReference type="SUPFAM" id="SSF54001">
    <property type="entry name" value="Cysteine proteinases"/>
    <property type="match status" value="1"/>
</dbReference>
<dbReference type="InterPro" id="IPR002931">
    <property type="entry name" value="Transglutaminase-like"/>
</dbReference>
<dbReference type="InParanoid" id="B4CU15"/>
<feature type="domain" description="Transglutaminase-like" evidence="1">
    <location>
        <begin position="176"/>
        <end position="246"/>
    </location>
</feature>
<dbReference type="InterPro" id="IPR038765">
    <property type="entry name" value="Papain-like_cys_pep_sf"/>
</dbReference>
<name>B4CU15_9BACT</name>
<keyword evidence="3" id="KW-1185">Reference proteome</keyword>
<dbReference type="Pfam" id="PF01841">
    <property type="entry name" value="Transglut_core"/>
    <property type="match status" value="1"/>
</dbReference>
<dbReference type="AlphaFoldDB" id="B4CU15"/>
<dbReference type="RefSeq" id="WP_006977505.1">
    <property type="nucleotide sequence ID" value="NZ_ABVL01000001.1"/>
</dbReference>
<dbReference type="PANTHER" id="PTHR33490:SF7">
    <property type="entry name" value="BLR2979 PROTEIN"/>
    <property type="match status" value="1"/>
</dbReference>
<gene>
    <name evidence="2" type="ORF">CfE428DRAFT_0178</name>
</gene>
<comment type="caution">
    <text evidence="2">The sequence shown here is derived from an EMBL/GenBank/DDBJ whole genome shotgun (WGS) entry which is preliminary data.</text>
</comment>
<accession>B4CU15</accession>
<dbReference type="PANTHER" id="PTHR33490">
    <property type="entry name" value="BLR5614 PROTEIN-RELATED"/>
    <property type="match status" value="1"/>
</dbReference>
<evidence type="ECO:0000313" key="2">
    <source>
        <dbReference type="EMBL" id="EDY22053.1"/>
    </source>
</evidence>
<proteinExistence type="predicted"/>
<dbReference type="SMART" id="SM00460">
    <property type="entry name" value="TGc"/>
    <property type="match status" value="1"/>
</dbReference>
<reference evidence="2 3" key="1">
    <citation type="journal article" date="2011" name="J. Bacteriol.">
        <title>Genome sequence of Chthoniobacter flavus Ellin428, an aerobic heterotrophic soil bacterium.</title>
        <authorList>
            <person name="Kant R."/>
            <person name="van Passel M.W."/>
            <person name="Palva A."/>
            <person name="Lucas S."/>
            <person name="Lapidus A."/>
            <person name="Glavina Del Rio T."/>
            <person name="Dalin E."/>
            <person name="Tice H."/>
            <person name="Bruce D."/>
            <person name="Goodwin L."/>
            <person name="Pitluck S."/>
            <person name="Larimer F.W."/>
            <person name="Land M.L."/>
            <person name="Hauser L."/>
            <person name="Sangwan P."/>
            <person name="de Vos W.M."/>
            <person name="Janssen P.H."/>
            <person name="Smidt H."/>
        </authorList>
    </citation>
    <scope>NUCLEOTIDE SEQUENCE [LARGE SCALE GENOMIC DNA]</scope>
    <source>
        <strain evidence="2 3">Ellin428</strain>
    </source>
</reference>
<dbReference type="Proteomes" id="UP000005824">
    <property type="component" value="Unassembled WGS sequence"/>
</dbReference>
<dbReference type="InterPro" id="IPR013589">
    <property type="entry name" value="Bac_transglu_N"/>
</dbReference>
<dbReference type="Pfam" id="PF08379">
    <property type="entry name" value="Bact_transglu_N"/>
    <property type="match status" value="1"/>
</dbReference>
<dbReference type="eggNOG" id="COG1305">
    <property type="taxonomic scope" value="Bacteria"/>
</dbReference>
<evidence type="ECO:0000313" key="3">
    <source>
        <dbReference type="Proteomes" id="UP000005824"/>
    </source>
</evidence>
<protein>
    <submittedName>
        <fullName evidence="2">Transglutaminase domain protein</fullName>
    </submittedName>
</protein>
<sequence length="293" mass="32119">MLYDITHRTTYGYGSDVAVSHHLAHLRPRQLPAQQVDDFQLLVEPTSAVSAERVDYYGNTTTFFSIGSPHDCLTVTARSRVRVAAPASPAPSDTLAWQLVRDRCASDVLTPDSAVGEFRFESPNIARRSIFADYAALSFVQDRPLLEAIVDFNARIFQDFKFDPRATTVATPVDEVFKKRRGVCQDFAHLAIACLRSLGLPARYVSGYLETLPPPGKARLIGADASHAWYSVWCPDYGWIDADPTNNLLPGDRHITVAWGRDFSDVSPLRGIVVGGSGHSLGVSVDVARVAEG</sequence>
<organism evidence="2 3">
    <name type="scientific">Chthoniobacter flavus Ellin428</name>
    <dbReference type="NCBI Taxonomy" id="497964"/>
    <lineage>
        <taxon>Bacteria</taxon>
        <taxon>Pseudomonadati</taxon>
        <taxon>Verrucomicrobiota</taxon>
        <taxon>Spartobacteria</taxon>
        <taxon>Chthoniobacterales</taxon>
        <taxon>Chthoniobacteraceae</taxon>
        <taxon>Chthoniobacter</taxon>
    </lineage>
</organism>
<dbReference type="EMBL" id="ABVL01000001">
    <property type="protein sequence ID" value="EDY22053.1"/>
    <property type="molecule type" value="Genomic_DNA"/>
</dbReference>
<dbReference type="Gene3D" id="3.10.620.30">
    <property type="match status" value="1"/>
</dbReference>